<gene>
    <name evidence="1" type="ORF">NE237_022730</name>
</gene>
<keyword evidence="2" id="KW-1185">Reference proteome</keyword>
<reference evidence="1" key="1">
    <citation type="journal article" date="2023" name="Plant J.">
        <title>The genome of the king protea, Protea cynaroides.</title>
        <authorList>
            <person name="Chang J."/>
            <person name="Duong T.A."/>
            <person name="Schoeman C."/>
            <person name="Ma X."/>
            <person name="Roodt D."/>
            <person name="Barker N."/>
            <person name="Li Z."/>
            <person name="Van de Peer Y."/>
            <person name="Mizrachi E."/>
        </authorList>
    </citation>
    <scope>NUCLEOTIDE SEQUENCE</scope>
    <source>
        <tissue evidence="1">Young leaves</tissue>
    </source>
</reference>
<name>A0A9Q0K4H4_9MAGN</name>
<protein>
    <recommendedName>
        <fullName evidence="3">Reverse transcriptase zinc-binding domain-containing protein</fullName>
    </recommendedName>
</protein>
<dbReference type="OrthoDB" id="1751350at2759"/>
<dbReference type="AlphaFoldDB" id="A0A9Q0K4H4"/>
<evidence type="ECO:0000313" key="2">
    <source>
        <dbReference type="Proteomes" id="UP001141806"/>
    </source>
</evidence>
<organism evidence="1 2">
    <name type="scientific">Protea cynaroides</name>
    <dbReference type="NCBI Taxonomy" id="273540"/>
    <lineage>
        <taxon>Eukaryota</taxon>
        <taxon>Viridiplantae</taxon>
        <taxon>Streptophyta</taxon>
        <taxon>Embryophyta</taxon>
        <taxon>Tracheophyta</taxon>
        <taxon>Spermatophyta</taxon>
        <taxon>Magnoliopsida</taxon>
        <taxon>Proteales</taxon>
        <taxon>Proteaceae</taxon>
        <taxon>Protea</taxon>
    </lineage>
</organism>
<dbReference type="Proteomes" id="UP001141806">
    <property type="component" value="Unassembled WGS sequence"/>
</dbReference>
<proteinExistence type="predicted"/>
<accession>A0A9Q0K4H4</accession>
<dbReference type="EMBL" id="JAMYWD010000008">
    <property type="protein sequence ID" value="KAJ4962791.1"/>
    <property type="molecule type" value="Genomic_DNA"/>
</dbReference>
<evidence type="ECO:0000313" key="1">
    <source>
        <dbReference type="EMBL" id="KAJ4962791.1"/>
    </source>
</evidence>
<evidence type="ECO:0008006" key="3">
    <source>
        <dbReference type="Google" id="ProtNLM"/>
    </source>
</evidence>
<comment type="caution">
    <text evidence="1">The sequence shown here is derived from an EMBL/GenBank/DDBJ whole genome shotgun (WGS) entry which is preliminary data.</text>
</comment>
<sequence>MDICRKFLLISIPLLPQEDRLIWFAEKDGKFIVKSAYHFITYLFNELVQQQASSSKVSTWDMVPLQVWSRIWSCEIYPKIRNFLWRVCANGLATGDALHQS</sequence>